<protein>
    <recommendedName>
        <fullName evidence="3">F-box domain-containing protein</fullName>
    </recommendedName>
</protein>
<sequence length="336" mass="37884">MTGSREPASDLEPVHFAANIVPRSTETPWMPFHPRCRDDSKAVGSNNHLVVLNQTIAEPPPTQLDIRRFPPEIREMIYCFATERDFYCPLPESHDTEVVRMKLNQTPPIIKAFRPDKELYYEALRVYYRNATFDIHRFNGWSFGATSETALSTIRSLCILPSVPGDFSTGAGPSAMRARAVSDFIHNNDILRQKPHPPLYLCLAAMSRTPNVKVLDLHLTSKMLKLLTDPHRSLGIYLKTFKSLQKLIVEFPPSQLCSHRWHKGGGLPLLIAYANMVLGVKAKLHRVEVFDERNAEGKKHSRELASREWFWEAPSGCVLGAGTVDMPGAAVIFQVP</sequence>
<dbReference type="EMBL" id="PDLN01000012">
    <property type="protein sequence ID" value="RDW70102.1"/>
    <property type="molecule type" value="Genomic_DNA"/>
</dbReference>
<dbReference type="OrthoDB" id="3531154at2759"/>
<dbReference type="AlphaFoldDB" id="A0A3D8R7S1"/>
<name>A0A3D8R7S1_9HELO</name>
<evidence type="ECO:0008006" key="3">
    <source>
        <dbReference type="Google" id="ProtNLM"/>
    </source>
</evidence>
<dbReference type="Proteomes" id="UP000256328">
    <property type="component" value="Unassembled WGS sequence"/>
</dbReference>
<evidence type="ECO:0000313" key="1">
    <source>
        <dbReference type="EMBL" id="RDW70102.1"/>
    </source>
</evidence>
<comment type="caution">
    <text evidence="1">The sequence shown here is derived from an EMBL/GenBank/DDBJ whole genome shotgun (WGS) entry which is preliminary data.</text>
</comment>
<reference evidence="1 2" key="1">
    <citation type="journal article" date="2018" name="IMA Fungus">
        <title>IMA Genome-F 9: Draft genome sequence of Annulohypoxylon stygium, Aspergillus mulundensis, Berkeleyomyces basicola (syn. Thielaviopsis basicola), Ceratocystis smalleyi, two Cercospora beticola strains, Coleophoma cylindrospora, Fusarium fracticaudum, Phialophora cf. hyalina, and Morchella septimelata.</title>
        <authorList>
            <person name="Wingfield B.D."/>
            <person name="Bills G.F."/>
            <person name="Dong Y."/>
            <person name="Huang W."/>
            <person name="Nel W.J."/>
            <person name="Swalarsk-Parry B.S."/>
            <person name="Vaghefi N."/>
            <person name="Wilken P.M."/>
            <person name="An Z."/>
            <person name="de Beer Z.W."/>
            <person name="De Vos L."/>
            <person name="Chen L."/>
            <person name="Duong T.A."/>
            <person name="Gao Y."/>
            <person name="Hammerbacher A."/>
            <person name="Kikkert J.R."/>
            <person name="Li Y."/>
            <person name="Li H."/>
            <person name="Li K."/>
            <person name="Li Q."/>
            <person name="Liu X."/>
            <person name="Ma X."/>
            <person name="Naidoo K."/>
            <person name="Pethybridge S.J."/>
            <person name="Sun J."/>
            <person name="Steenkamp E.T."/>
            <person name="van der Nest M.A."/>
            <person name="van Wyk S."/>
            <person name="Wingfield M.J."/>
            <person name="Xiong C."/>
            <person name="Yue Q."/>
            <person name="Zhang X."/>
        </authorList>
    </citation>
    <scope>NUCLEOTIDE SEQUENCE [LARGE SCALE GENOMIC DNA]</scope>
    <source>
        <strain evidence="1 2">BP5796</strain>
    </source>
</reference>
<evidence type="ECO:0000313" key="2">
    <source>
        <dbReference type="Proteomes" id="UP000256328"/>
    </source>
</evidence>
<proteinExistence type="predicted"/>
<gene>
    <name evidence="1" type="ORF">BP5796_08499</name>
</gene>
<accession>A0A3D8R7S1</accession>
<keyword evidence="2" id="KW-1185">Reference proteome</keyword>
<organism evidence="1 2">
    <name type="scientific">Coleophoma crateriformis</name>
    <dbReference type="NCBI Taxonomy" id="565419"/>
    <lineage>
        <taxon>Eukaryota</taxon>
        <taxon>Fungi</taxon>
        <taxon>Dikarya</taxon>
        <taxon>Ascomycota</taxon>
        <taxon>Pezizomycotina</taxon>
        <taxon>Leotiomycetes</taxon>
        <taxon>Helotiales</taxon>
        <taxon>Dermateaceae</taxon>
        <taxon>Coleophoma</taxon>
    </lineage>
</organism>